<evidence type="ECO:0008006" key="3">
    <source>
        <dbReference type="Google" id="ProtNLM"/>
    </source>
</evidence>
<protein>
    <recommendedName>
        <fullName evidence="3">Tyr recombinase domain-containing protein</fullName>
    </recommendedName>
</protein>
<proteinExistence type="predicted"/>
<evidence type="ECO:0000313" key="2">
    <source>
        <dbReference type="Proteomes" id="UP001186944"/>
    </source>
</evidence>
<dbReference type="EMBL" id="VSWD01000003">
    <property type="protein sequence ID" value="KAK3106021.1"/>
    <property type="molecule type" value="Genomic_DNA"/>
</dbReference>
<sequence>MMFQAKRPEDFCKLSNPFYLAVVTNTYRPSLKEKWFLRGPMGKNRIEALMKVMAKSASLDTTKRITNTSVRKTLVQKMTENNVPDTLQVYVTGHKNTASLNNYRTISNNQKYAISNILSKPVPATAFMTREIELDNITLKQER</sequence>
<dbReference type="AlphaFoldDB" id="A0AA88YJJ1"/>
<accession>A0AA88YJJ1</accession>
<evidence type="ECO:0000313" key="1">
    <source>
        <dbReference type="EMBL" id="KAK3106021.1"/>
    </source>
</evidence>
<keyword evidence="2" id="KW-1185">Reference proteome</keyword>
<dbReference type="Proteomes" id="UP001186944">
    <property type="component" value="Unassembled WGS sequence"/>
</dbReference>
<comment type="caution">
    <text evidence="1">The sequence shown here is derived from an EMBL/GenBank/DDBJ whole genome shotgun (WGS) entry which is preliminary data.</text>
</comment>
<reference evidence="1" key="1">
    <citation type="submission" date="2019-08" db="EMBL/GenBank/DDBJ databases">
        <title>The improved chromosome-level genome for the pearl oyster Pinctada fucata martensii using PacBio sequencing and Hi-C.</title>
        <authorList>
            <person name="Zheng Z."/>
        </authorList>
    </citation>
    <scope>NUCLEOTIDE SEQUENCE</scope>
    <source>
        <strain evidence="1">ZZ-2019</strain>
        <tissue evidence="1">Adductor muscle</tissue>
    </source>
</reference>
<name>A0AA88YJJ1_PINIB</name>
<organism evidence="1 2">
    <name type="scientific">Pinctada imbricata</name>
    <name type="common">Atlantic pearl-oyster</name>
    <name type="synonym">Pinctada martensii</name>
    <dbReference type="NCBI Taxonomy" id="66713"/>
    <lineage>
        <taxon>Eukaryota</taxon>
        <taxon>Metazoa</taxon>
        <taxon>Spiralia</taxon>
        <taxon>Lophotrochozoa</taxon>
        <taxon>Mollusca</taxon>
        <taxon>Bivalvia</taxon>
        <taxon>Autobranchia</taxon>
        <taxon>Pteriomorphia</taxon>
        <taxon>Pterioida</taxon>
        <taxon>Pterioidea</taxon>
        <taxon>Pteriidae</taxon>
        <taxon>Pinctada</taxon>
    </lineage>
</organism>
<gene>
    <name evidence="1" type="ORF">FSP39_011163</name>
</gene>